<dbReference type="HOGENOM" id="CLU_1191491_0_0_1"/>
<evidence type="ECO:0000256" key="1">
    <source>
        <dbReference type="SAM" id="MobiDB-lite"/>
    </source>
</evidence>
<evidence type="ECO:0000313" key="3">
    <source>
        <dbReference type="Proteomes" id="UP000026961"/>
    </source>
</evidence>
<keyword evidence="3" id="KW-1185">Reference proteome</keyword>
<organism evidence="2">
    <name type="scientific">Oryza glumipatula</name>
    <dbReference type="NCBI Taxonomy" id="40148"/>
    <lineage>
        <taxon>Eukaryota</taxon>
        <taxon>Viridiplantae</taxon>
        <taxon>Streptophyta</taxon>
        <taxon>Embryophyta</taxon>
        <taxon>Tracheophyta</taxon>
        <taxon>Spermatophyta</taxon>
        <taxon>Magnoliopsida</taxon>
        <taxon>Liliopsida</taxon>
        <taxon>Poales</taxon>
        <taxon>Poaceae</taxon>
        <taxon>BOP clade</taxon>
        <taxon>Oryzoideae</taxon>
        <taxon>Oryzeae</taxon>
        <taxon>Oryzinae</taxon>
        <taxon>Oryza</taxon>
    </lineage>
</organism>
<dbReference type="Gramene" id="OGLUM10G14400.1">
    <property type="protein sequence ID" value="OGLUM10G14400.1"/>
    <property type="gene ID" value="OGLUM10G14400"/>
</dbReference>
<feature type="compositionally biased region" description="Low complexity" evidence="1">
    <location>
        <begin position="145"/>
        <end position="154"/>
    </location>
</feature>
<evidence type="ECO:0000313" key="2">
    <source>
        <dbReference type="EnsemblPlants" id="OGLUM10G14400.1"/>
    </source>
</evidence>
<sequence length="233" mass="25311">MRRGVERQQQDWRRRGQAAADAWGRSEERGVAEKIANATLKIGFDQMPLSSHLADGDFMATSHRSRWRQVRRPSSAVDVPIPHALESALASVGVRIRRASCHDADGLARRRPHPPRRQVRRRQEPPHRVSASPVEHHSAKEEPFVVSVVVAGGASERKERNNGEELHRPPSSPSSSSAKEEPFVVSIVLFGCIGLGSRGYDAVDGSARVATTLSTAAPGGSTPPPSSHQGHDS</sequence>
<reference evidence="2" key="1">
    <citation type="submission" date="2015-04" db="UniProtKB">
        <authorList>
            <consortium name="EnsemblPlants"/>
        </authorList>
    </citation>
    <scope>IDENTIFICATION</scope>
</reference>
<feature type="region of interest" description="Disordered" evidence="1">
    <location>
        <begin position="214"/>
        <end position="233"/>
    </location>
</feature>
<proteinExistence type="predicted"/>
<dbReference type="EnsemblPlants" id="OGLUM10G14400.1">
    <property type="protein sequence ID" value="OGLUM10G14400.1"/>
    <property type="gene ID" value="OGLUM10G14400"/>
</dbReference>
<dbReference type="Proteomes" id="UP000026961">
    <property type="component" value="Chromosome 10"/>
</dbReference>
<feature type="region of interest" description="Disordered" evidence="1">
    <location>
        <begin position="103"/>
        <end position="180"/>
    </location>
</feature>
<reference evidence="2" key="2">
    <citation type="submission" date="2018-05" db="EMBL/GenBank/DDBJ databases">
        <title>OgluRS3 (Oryza glumaepatula Reference Sequence Version 3).</title>
        <authorList>
            <person name="Zhang J."/>
            <person name="Kudrna D."/>
            <person name="Lee S."/>
            <person name="Talag J."/>
            <person name="Welchert J."/>
            <person name="Wing R.A."/>
        </authorList>
    </citation>
    <scope>NUCLEOTIDE SEQUENCE [LARGE SCALE GENOMIC DNA]</scope>
</reference>
<dbReference type="AlphaFoldDB" id="A0A0E0BC83"/>
<feature type="compositionally biased region" description="Basic residues" evidence="1">
    <location>
        <begin position="109"/>
        <end position="120"/>
    </location>
</feature>
<feature type="compositionally biased region" description="Basic and acidic residues" evidence="1">
    <location>
        <begin position="1"/>
        <end position="14"/>
    </location>
</feature>
<feature type="compositionally biased region" description="Basic and acidic residues" evidence="1">
    <location>
        <begin position="134"/>
        <end position="143"/>
    </location>
</feature>
<accession>A0A0E0BC83</accession>
<feature type="region of interest" description="Disordered" evidence="1">
    <location>
        <begin position="1"/>
        <end position="28"/>
    </location>
</feature>
<feature type="compositionally biased region" description="Basic and acidic residues" evidence="1">
    <location>
        <begin position="155"/>
        <end position="168"/>
    </location>
</feature>
<protein>
    <submittedName>
        <fullName evidence="2">Uncharacterized protein</fullName>
    </submittedName>
</protein>
<name>A0A0E0BC83_9ORYZ</name>